<evidence type="ECO:0000313" key="1">
    <source>
        <dbReference type="EMBL" id="MCP2726904.1"/>
    </source>
</evidence>
<dbReference type="EMBL" id="JAMZMM010000002">
    <property type="protein sequence ID" value="MCP2726904.1"/>
    <property type="molecule type" value="Genomic_DNA"/>
</dbReference>
<dbReference type="InterPro" id="IPR023214">
    <property type="entry name" value="HAD_sf"/>
</dbReference>
<dbReference type="AlphaFoldDB" id="A0AAE3GM52"/>
<dbReference type="InterPro" id="IPR010021">
    <property type="entry name" value="PGPP1/Gep4"/>
</dbReference>
<protein>
    <submittedName>
        <fullName evidence="1">YqeG family HAD IIIA-type phosphatase</fullName>
    </submittedName>
</protein>
<reference evidence="1" key="1">
    <citation type="submission" date="2022-06" db="EMBL/GenBank/DDBJ databases">
        <title>New cyanobacteria of genus Symplocastrum in benthos of Lake Baikal.</title>
        <authorList>
            <person name="Sorokovikova E."/>
            <person name="Tikhonova I."/>
            <person name="Krasnopeev A."/>
            <person name="Evseev P."/>
            <person name="Gladkikh A."/>
            <person name="Belykh O."/>
        </authorList>
    </citation>
    <scope>NUCLEOTIDE SEQUENCE</scope>
    <source>
        <strain evidence="1">BBK-W-15</strain>
    </source>
</reference>
<dbReference type="InterPro" id="IPR036412">
    <property type="entry name" value="HAD-like_sf"/>
</dbReference>
<name>A0AAE3GM52_9CYAN</name>
<comment type="caution">
    <text evidence="1">The sequence shown here is derived from an EMBL/GenBank/DDBJ whole genome shotgun (WGS) entry which is preliminary data.</text>
</comment>
<sequence>MVIFRQKQQVLNLAAINITQLKSDGICGIILDLDNTLISEDDNYISPDGEEWIKQAESEGIKFFILSNGKRRYRVDYWSSRLGIPAISPAYKPLPFSFRKAQAAMGLKSKEIVAIGDSFHTDILGSWLVGFSSIQVTSLPHPPRWWERIMGRWVQIPYLSEEEERLVQFDISQYQNNAKFI</sequence>
<dbReference type="GO" id="GO:0008962">
    <property type="term" value="F:phosphatidylglycerophosphatase activity"/>
    <property type="evidence" value="ECO:0007669"/>
    <property type="project" value="InterPro"/>
</dbReference>
<dbReference type="NCBIfam" id="TIGR01662">
    <property type="entry name" value="HAD-SF-IIIA"/>
    <property type="match status" value="1"/>
</dbReference>
<dbReference type="Gene3D" id="3.40.50.1000">
    <property type="entry name" value="HAD superfamily/HAD-like"/>
    <property type="match status" value="1"/>
</dbReference>
<accession>A0AAE3GM52</accession>
<gene>
    <name evidence="1" type="ORF">NJ959_00225</name>
</gene>
<dbReference type="RefSeq" id="WP_254009726.1">
    <property type="nucleotide sequence ID" value="NZ_JAMZMM010000002.1"/>
</dbReference>
<dbReference type="Pfam" id="PF00702">
    <property type="entry name" value="Hydrolase"/>
    <property type="match status" value="1"/>
</dbReference>
<dbReference type="SUPFAM" id="SSF56784">
    <property type="entry name" value="HAD-like"/>
    <property type="match status" value="1"/>
</dbReference>
<dbReference type="InterPro" id="IPR006549">
    <property type="entry name" value="HAD-SF_hydro_IIIA"/>
</dbReference>
<evidence type="ECO:0000313" key="2">
    <source>
        <dbReference type="Proteomes" id="UP001204953"/>
    </source>
</evidence>
<proteinExistence type="predicted"/>
<keyword evidence="2" id="KW-1185">Reference proteome</keyword>
<dbReference type="NCBIfam" id="TIGR01668">
    <property type="entry name" value="YqeG_hyp_ppase"/>
    <property type="match status" value="1"/>
</dbReference>
<organism evidence="1 2">
    <name type="scientific">Limnofasciculus baicalensis BBK-W-15</name>
    <dbReference type="NCBI Taxonomy" id="2699891"/>
    <lineage>
        <taxon>Bacteria</taxon>
        <taxon>Bacillati</taxon>
        <taxon>Cyanobacteriota</taxon>
        <taxon>Cyanophyceae</taxon>
        <taxon>Coleofasciculales</taxon>
        <taxon>Coleofasciculaceae</taxon>
        <taxon>Limnofasciculus</taxon>
        <taxon>Limnofasciculus baicalensis</taxon>
    </lineage>
</organism>
<dbReference type="Proteomes" id="UP001204953">
    <property type="component" value="Unassembled WGS sequence"/>
</dbReference>